<keyword evidence="3" id="KW-1185">Reference proteome</keyword>
<evidence type="ECO:0000313" key="2">
    <source>
        <dbReference type="EMBL" id="MDT0323089.1"/>
    </source>
</evidence>
<comment type="caution">
    <text evidence="2">The sequence shown here is derived from an EMBL/GenBank/DDBJ whole genome shotgun (WGS) entry which is preliminary data.</text>
</comment>
<feature type="transmembrane region" description="Helical" evidence="1">
    <location>
        <begin position="198"/>
        <end position="221"/>
    </location>
</feature>
<protein>
    <submittedName>
        <fullName evidence="2">ABC transporter permease</fullName>
    </submittedName>
</protein>
<feature type="transmembrane region" description="Helical" evidence="1">
    <location>
        <begin position="7"/>
        <end position="30"/>
    </location>
</feature>
<keyword evidence="1" id="KW-1133">Transmembrane helix</keyword>
<dbReference type="RefSeq" id="WP_311604125.1">
    <property type="nucleotide sequence ID" value="NZ_JAVREM010000086.1"/>
</dbReference>
<feature type="transmembrane region" description="Helical" evidence="1">
    <location>
        <begin position="228"/>
        <end position="246"/>
    </location>
</feature>
<sequence length="329" mass="32605">MSHRRGLLIVGLLVPALITFMLWAFTWPVARSAPHDLPVGVAGPPVATDRIASQLSDADGAFDVHRYPDEAAAREAITHREIYGALVADGQGPRLLTASAAGPAVAQLLQSIATGQAAEGTEVTVVDVVPGPAADPRGAAFTAGVLPLALAGLATGAAITATRLRGRWALLALACSAPLIGLAAAAVGHGWLDVLGGGWWQVTAALSLFALTGAATVAGAAALLGPRGIGLGALLLMLLGNPWSGAGSAPELLPEPVGALGQLLPTGAGATLLRSVSFFDGHGAAFPLVVLLAWTAAGVAAVLAGRRRAPHRPAPAGPAAATPAAPAAA</sequence>
<keyword evidence="1" id="KW-0812">Transmembrane</keyword>
<keyword evidence="1" id="KW-0472">Membrane</keyword>
<dbReference type="Proteomes" id="UP001183420">
    <property type="component" value="Unassembled WGS sequence"/>
</dbReference>
<reference evidence="3" key="1">
    <citation type="submission" date="2023-07" db="EMBL/GenBank/DDBJ databases">
        <title>30 novel species of actinomycetes from the DSMZ collection.</title>
        <authorList>
            <person name="Nouioui I."/>
        </authorList>
    </citation>
    <scope>NUCLEOTIDE SEQUENCE [LARGE SCALE GENOMIC DNA]</scope>
    <source>
        <strain evidence="3">DSM 44918</strain>
    </source>
</reference>
<name>A0ABU2LZS7_9ACTN</name>
<evidence type="ECO:0000256" key="1">
    <source>
        <dbReference type="SAM" id="Phobius"/>
    </source>
</evidence>
<organism evidence="2 3">
    <name type="scientific">Streptomyces millisiae</name>
    <dbReference type="NCBI Taxonomy" id="3075542"/>
    <lineage>
        <taxon>Bacteria</taxon>
        <taxon>Bacillati</taxon>
        <taxon>Actinomycetota</taxon>
        <taxon>Actinomycetes</taxon>
        <taxon>Kitasatosporales</taxon>
        <taxon>Streptomycetaceae</taxon>
        <taxon>Streptomyces</taxon>
    </lineage>
</organism>
<proteinExistence type="predicted"/>
<feature type="transmembrane region" description="Helical" evidence="1">
    <location>
        <begin position="284"/>
        <end position="304"/>
    </location>
</feature>
<feature type="transmembrane region" description="Helical" evidence="1">
    <location>
        <begin position="168"/>
        <end position="192"/>
    </location>
</feature>
<evidence type="ECO:0000313" key="3">
    <source>
        <dbReference type="Proteomes" id="UP001183420"/>
    </source>
</evidence>
<gene>
    <name evidence="2" type="ORF">RNC47_32750</name>
</gene>
<accession>A0ABU2LZS7</accession>
<feature type="transmembrane region" description="Helical" evidence="1">
    <location>
        <begin position="139"/>
        <end position="161"/>
    </location>
</feature>
<dbReference type="EMBL" id="JAVREM010000086">
    <property type="protein sequence ID" value="MDT0323089.1"/>
    <property type="molecule type" value="Genomic_DNA"/>
</dbReference>